<sequence>MDRLRVDVQFKPRVVTKDTVTPSEGDTVTLECQVEANPQRIYTAGETGTGLECEAQGYPAPEVLWFRNGQPIDKSRFTLANTVSRSSCPPGDYCTRSTVSTLSFRAAVEWSDKGNYTCVAANGAGEAASTWTILRVVHSPQILNDIYNGEALAATDLGNTARISCRVSARPEPKFAWLKESTEIEEGPRFSVATAQIPGQPDEYESILSFPETTKGDYGQYLCRATNGKGAKAEAIIRLKERSAPQAPLQLKKMTTSPSSLFLAWKQGFDGGYAQTFILEYRRLNPFTETLSEEEVTTVEVKELQRIDAPISDSTRSKRSPGFQSLVAYNLTNLLPKSTYYLKIRAKNQQGMSEFSPILSATTDDVYEDRTVEAPAAISYNARTMGLVLEPKPSSDVCVQLYVSFGDMSRGVECWPSDREISELPGGGQFAVRYCSRNNRIQCSPISHAVSSPSPLSSRWRYLVPLLVGLIVIAFLSILCAICCRSRRGVDDKAKKAKKMDIRPEVSGPMPPMEAKNGMTHGSATDSGVFTLENGQKGIGGGAGSVNGHTFSANETLPERDSWPPHSGPVPSQFDPFHNDPYLNEYDGTAWRTSVHDGSGTGSGPENQTATTHSDGGDSDSEAFSGQGRSSSKMASTSTPGDLRIKTGDGTFIASSQRADGSWRKPRKVKEGYIPQDEQPKYQAKGTEPAVRGRAPVGITPMALAARGAGASRPQKPITAIEKEKACITPQDHVKRKMGNVQKKLDEITQLEERVAKGEAEKLEKNQLTKIERKAHYNDEMAKLEEQLKALDVKK</sequence>
<feature type="compositionally biased region" description="Polar residues" evidence="6">
    <location>
        <begin position="604"/>
        <end position="614"/>
    </location>
</feature>
<dbReference type="GO" id="GO:0030424">
    <property type="term" value="C:axon"/>
    <property type="evidence" value="ECO:0007669"/>
    <property type="project" value="TreeGrafter"/>
</dbReference>
<name>A0AA36FZS8_9BILA</name>
<evidence type="ECO:0000259" key="9">
    <source>
        <dbReference type="PROSITE" id="PS50853"/>
    </source>
</evidence>
<dbReference type="InterPro" id="IPR013783">
    <property type="entry name" value="Ig-like_fold"/>
</dbReference>
<dbReference type="InterPro" id="IPR036116">
    <property type="entry name" value="FN3_sf"/>
</dbReference>
<dbReference type="CDD" id="cd00096">
    <property type="entry name" value="Ig"/>
    <property type="match status" value="2"/>
</dbReference>
<dbReference type="EMBL" id="CATQJA010001647">
    <property type="protein sequence ID" value="CAJ0568046.1"/>
    <property type="molecule type" value="Genomic_DNA"/>
</dbReference>
<evidence type="ECO:0000256" key="4">
    <source>
        <dbReference type="ARBA" id="ARBA00023319"/>
    </source>
</evidence>
<evidence type="ECO:0000256" key="1">
    <source>
        <dbReference type="ARBA" id="ARBA00009394"/>
    </source>
</evidence>
<dbReference type="PANTHER" id="PTHR10075:SF100">
    <property type="entry name" value="FASCICLIN-2"/>
    <property type="match status" value="1"/>
</dbReference>
<feature type="domain" description="Fibronectin type-III" evidence="9">
    <location>
        <begin position="247"/>
        <end position="366"/>
    </location>
</feature>
<dbReference type="InterPro" id="IPR007110">
    <property type="entry name" value="Ig-like_dom"/>
</dbReference>
<evidence type="ECO:0000313" key="11">
    <source>
        <dbReference type="Proteomes" id="UP001177023"/>
    </source>
</evidence>
<organism evidence="10 11">
    <name type="scientific">Mesorhabditis spiculigera</name>
    <dbReference type="NCBI Taxonomy" id="96644"/>
    <lineage>
        <taxon>Eukaryota</taxon>
        <taxon>Metazoa</taxon>
        <taxon>Ecdysozoa</taxon>
        <taxon>Nematoda</taxon>
        <taxon>Chromadorea</taxon>
        <taxon>Rhabditida</taxon>
        <taxon>Rhabditina</taxon>
        <taxon>Rhabditomorpha</taxon>
        <taxon>Rhabditoidea</taxon>
        <taxon>Rhabditidae</taxon>
        <taxon>Mesorhabditinae</taxon>
        <taxon>Mesorhabditis</taxon>
    </lineage>
</organism>
<keyword evidence="11" id="KW-1185">Reference proteome</keyword>
<dbReference type="SMART" id="SM01273">
    <property type="entry name" value="Mago-bind"/>
    <property type="match status" value="1"/>
</dbReference>
<dbReference type="InterPro" id="IPR003598">
    <property type="entry name" value="Ig_sub2"/>
</dbReference>
<dbReference type="Gene3D" id="2.60.40.10">
    <property type="entry name" value="Immunoglobulins"/>
    <property type="match status" value="3"/>
</dbReference>
<evidence type="ECO:0000256" key="2">
    <source>
        <dbReference type="ARBA" id="ARBA00018898"/>
    </source>
</evidence>
<feature type="domain" description="Ig-like" evidence="8">
    <location>
        <begin position="12"/>
        <end position="134"/>
    </location>
</feature>
<dbReference type="InterPro" id="IPR003599">
    <property type="entry name" value="Ig_sub"/>
</dbReference>
<evidence type="ECO:0000259" key="8">
    <source>
        <dbReference type="PROSITE" id="PS50835"/>
    </source>
</evidence>
<feature type="transmembrane region" description="Helical" evidence="7">
    <location>
        <begin position="462"/>
        <end position="484"/>
    </location>
</feature>
<feature type="region of interest" description="Disordered" evidence="6">
    <location>
        <begin position="528"/>
        <end position="668"/>
    </location>
</feature>
<keyword evidence="7" id="KW-0812">Transmembrane</keyword>
<dbReference type="GO" id="GO:0005886">
    <property type="term" value="C:plasma membrane"/>
    <property type="evidence" value="ECO:0007669"/>
    <property type="project" value="TreeGrafter"/>
</dbReference>
<dbReference type="Pfam" id="PF09282">
    <property type="entry name" value="Mago-bind"/>
    <property type="match status" value="1"/>
</dbReference>
<evidence type="ECO:0000256" key="3">
    <source>
        <dbReference type="ARBA" id="ARBA00022737"/>
    </source>
</evidence>
<dbReference type="Proteomes" id="UP001177023">
    <property type="component" value="Unassembled WGS sequence"/>
</dbReference>
<keyword evidence="7" id="KW-1133">Transmembrane helix</keyword>
<dbReference type="PANTHER" id="PTHR10075">
    <property type="entry name" value="BASIGIN RELATED"/>
    <property type="match status" value="1"/>
</dbReference>
<dbReference type="Pfam" id="PF07679">
    <property type="entry name" value="I-set"/>
    <property type="match status" value="1"/>
</dbReference>
<dbReference type="GO" id="GO:0007411">
    <property type="term" value="P:axon guidance"/>
    <property type="evidence" value="ECO:0007669"/>
    <property type="project" value="TreeGrafter"/>
</dbReference>
<dbReference type="SMART" id="SM00408">
    <property type="entry name" value="IGc2"/>
    <property type="match status" value="2"/>
</dbReference>
<evidence type="ECO:0000313" key="10">
    <source>
        <dbReference type="EMBL" id="CAJ0568046.1"/>
    </source>
</evidence>
<dbReference type="GO" id="GO:0070593">
    <property type="term" value="P:dendrite self-avoidance"/>
    <property type="evidence" value="ECO:0007669"/>
    <property type="project" value="TreeGrafter"/>
</dbReference>
<dbReference type="Pfam" id="PF13927">
    <property type="entry name" value="Ig_3"/>
    <property type="match status" value="1"/>
</dbReference>
<dbReference type="InterPro" id="IPR003961">
    <property type="entry name" value="FN3_dom"/>
</dbReference>
<dbReference type="Pfam" id="PF00041">
    <property type="entry name" value="fn3"/>
    <property type="match status" value="1"/>
</dbReference>
<protein>
    <recommendedName>
        <fullName evidence="2">Partner of Y14 and mago</fullName>
    </recommendedName>
</protein>
<dbReference type="SUPFAM" id="SSF101931">
    <property type="entry name" value="Pym (Within the bgcn gene intron protein, WIBG), N-terminal domain"/>
    <property type="match status" value="1"/>
</dbReference>
<feature type="non-terminal residue" evidence="10">
    <location>
        <position position="1"/>
    </location>
</feature>
<dbReference type="SUPFAM" id="SSF49265">
    <property type="entry name" value="Fibronectin type III"/>
    <property type="match status" value="1"/>
</dbReference>
<dbReference type="SUPFAM" id="SSF48726">
    <property type="entry name" value="Immunoglobulin"/>
    <property type="match status" value="2"/>
</dbReference>
<keyword evidence="3" id="KW-0677">Repeat</keyword>
<dbReference type="CDD" id="cd00063">
    <property type="entry name" value="FN3"/>
    <property type="match status" value="1"/>
</dbReference>
<dbReference type="GO" id="GO:0007156">
    <property type="term" value="P:homophilic cell adhesion via plasma membrane adhesion molecules"/>
    <property type="evidence" value="ECO:0007669"/>
    <property type="project" value="TreeGrafter"/>
</dbReference>
<proteinExistence type="inferred from homology"/>
<dbReference type="InterPro" id="IPR036179">
    <property type="entry name" value="Ig-like_dom_sf"/>
</dbReference>
<dbReference type="InterPro" id="IPR036348">
    <property type="entry name" value="WIBG_N_sf"/>
</dbReference>
<dbReference type="PROSITE" id="PS50835">
    <property type="entry name" value="IG_LIKE"/>
    <property type="match status" value="2"/>
</dbReference>
<evidence type="ECO:0000256" key="7">
    <source>
        <dbReference type="SAM" id="Phobius"/>
    </source>
</evidence>
<dbReference type="InterPro" id="IPR013098">
    <property type="entry name" value="Ig_I-set"/>
</dbReference>
<evidence type="ECO:0000256" key="5">
    <source>
        <dbReference type="SAM" id="Coils"/>
    </source>
</evidence>
<keyword evidence="4" id="KW-0393">Immunoglobulin domain</keyword>
<dbReference type="SMART" id="SM00060">
    <property type="entry name" value="FN3"/>
    <property type="match status" value="1"/>
</dbReference>
<dbReference type="AlphaFoldDB" id="A0AA36FZS8"/>
<feature type="domain" description="Ig-like" evidence="8">
    <location>
        <begin position="140"/>
        <end position="238"/>
    </location>
</feature>
<feature type="compositionally biased region" description="Polar residues" evidence="6">
    <location>
        <begin position="622"/>
        <end position="640"/>
    </location>
</feature>
<dbReference type="SMART" id="SM00409">
    <property type="entry name" value="IG"/>
    <property type="match status" value="2"/>
</dbReference>
<dbReference type="GO" id="GO:0098632">
    <property type="term" value="F:cell-cell adhesion mediator activity"/>
    <property type="evidence" value="ECO:0007669"/>
    <property type="project" value="TreeGrafter"/>
</dbReference>
<reference evidence="10" key="1">
    <citation type="submission" date="2023-06" db="EMBL/GenBank/DDBJ databases">
        <authorList>
            <person name="Delattre M."/>
        </authorList>
    </citation>
    <scope>NUCLEOTIDE SEQUENCE</scope>
    <source>
        <strain evidence="10">AF72</strain>
    </source>
</reference>
<comment type="similarity">
    <text evidence="1">Belongs to the pym family.</text>
</comment>
<comment type="caution">
    <text evidence="10">The sequence shown here is derived from an EMBL/GenBank/DDBJ whole genome shotgun (WGS) entry which is preliminary data.</text>
</comment>
<gene>
    <name evidence="10" type="ORF">MSPICULIGERA_LOCUS6573</name>
</gene>
<accession>A0AA36FZS8</accession>
<dbReference type="PROSITE" id="PS50853">
    <property type="entry name" value="FN3"/>
    <property type="match status" value="1"/>
</dbReference>
<evidence type="ECO:0000256" key="6">
    <source>
        <dbReference type="SAM" id="MobiDB-lite"/>
    </source>
</evidence>
<keyword evidence="5" id="KW-0175">Coiled coil</keyword>
<keyword evidence="7" id="KW-0472">Membrane</keyword>
<feature type="coiled-coil region" evidence="5">
    <location>
        <begin position="734"/>
        <end position="794"/>
    </location>
</feature>
<dbReference type="InterPro" id="IPR015362">
    <property type="entry name" value="WIBG_mago-bd"/>
</dbReference>